<evidence type="ECO:0000256" key="1">
    <source>
        <dbReference type="SAM" id="MobiDB-lite"/>
    </source>
</evidence>
<reference evidence="2" key="1">
    <citation type="submission" date="2020-03" db="EMBL/GenBank/DDBJ databases">
        <authorList>
            <person name="Weist P."/>
        </authorList>
    </citation>
    <scope>NUCLEOTIDE SEQUENCE</scope>
</reference>
<organism evidence="2 3">
    <name type="scientific">Pleuronectes platessa</name>
    <name type="common">European plaice</name>
    <dbReference type="NCBI Taxonomy" id="8262"/>
    <lineage>
        <taxon>Eukaryota</taxon>
        <taxon>Metazoa</taxon>
        <taxon>Chordata</taxon>
        <taxon>Craniata</taxon>
        <taxon>Vertebrata</taxon>
        <taxon>Euteleostomi</taxon>
        <taxon>Actinopterygii</taxon>
        <taxon>Neopterygii</taxon>
        <taxon>Teleostei</taxon>
        <taxon>Neoteleostei</taxon>
        <taxon>Acanthomorphata</taxon>
        <taxon>Carangaria</taxon>
        <taxon>Pleuronectiformes</taxon>
        <taxon>Pleuronectoidei</taxon>
        <taxon>Pleuronectidae</taxon>
        <taxon>Pleuronectes</taxon>
    </lineage>
</organism>
<dbReference type="AlphaFoldDB" id="A0A9N7UAJ8"/>
<sequence length="121" mass="14106">MGGWEEDKKRKERMTEDESRLSVSWEEPVPPPTPDNTLCRCQRSPDAPLCLPACQTSLRHMSNSIWSRCRRQELTHWRSNGRKLSSFSLWGILGWRASGSHWQRRPCGRRFSPRRGLQSVA</sequence>
<name>A0A9N7UAJ8_PLEPL</name>
<keyword evidence="3" id="KW-1185">Reference proteome</keyword>
<comment type="caution">
    <text evidence="2">The sequence shown here is derived from an EMBL/GenBank/DDBJ whole genome shotgun (WGS) entry which is preliminary data.</text>
</comment>
<feature type="compositionally biased region" description="Basic and acidic residues" evidence="1">
    <location>
        <begin position="1"/>
        <end position="20"/>
    </location>
</feature>
<dbReference type="EMBL" id="CADEAL010000908">
    <property type="protein sequence ID" value="CAB1426719.1"/>
    <property type="molecule type" value="Genomic_DNA"/>
</dbReference>
<evidence type="ECO:0000313" key="2">
    <source>
        <dbReference type="EMBL" id="CAB1426719.1"/>
    </source>
</evidence>
<feature type="region of interest" description="Disordered" evidence="1">
    <location>
        <begin position="1"/>
        <end position="34"/>
    </location>
</feature>
<evidence type="ECO:0000313" key="3">
    <source>
        <dbReference type="Proteomes" id="UP001153269"/>
    </source>
</evidence>
<gene>
    <name evidence="2" type="ORF">PLEPLA_LOCUS14657</name>
</gene>
<proteinExistence type="predicted"/>
<protein>
    <submittedName>
        <fullName evidence="2">Uncharacterized protein</fullName>
    </submittedName>
</protein>
<dbReference type="Proteomes" id="UP001153269">
    <property type="component" value="Unassembled WGS sequence"/>
</dbReference>
<accession>A0A9N7UAJ8</accession>